<dbReference type="PROSITE" id="PS50173">
    <property type="entry name" value="UMUC"/>
    <property type="match status" value="1"/>
</dbReference>
<feature type="binding site" evidence="6">
    <location>
        <position position="105"/>
    </location>
    <ligand>
        <name>Mg(2+)</name>
        <dbReference type="ChEBI" id="CHEBI:18420"/>
    </ligand>
</feature>
<evidence type="ECO:0000256" key="7">
    <source>
        <dbReference type="SAM" id="MobiDB-lite"/>
    </source>
</evidence>
<keyword evidence="6" id="KW-0235">DNA replication</keyword>
<evidence type="ECO:0000313" key="9">
    <source>
        <dbReference type="EMBL" id="MCR6545192.1"/>
    </source>
</evidence>
<reference evidence="9 10" key="1">
    <citation type="submission" date="2022-08" db="EMBL/GenBank/DDBJ databases">
        <title>Proteogenomics of the novel Dehalobacterium formicoaceticum strain EZ94 highlights a key role of methyltransferases during anaerobic dichloromethane degradation.</title>
        <authorList>
            <person name="Wasmund K."/>
        </authorList>
    </citation>
    <scope>NUCLEOTIDE SEQUENCE [LARGE SCALE GENOMIC DNA]</scope>
    <source>
        <strain evidence="9 10">EZ94</strain>
    </source>
</reference>
<sequence>MQPVIFLVDMNAFFISCEMTRNPELKGKPAAVAGNPKKRTGIILAANYEARAQGVKTAMVLHEALRLCPGMLLVPPDHHFYEEKSHQVMDLLAHYSPLIEQNSIDEAWLDMTGTEGLFGKPEDAAEKILSEIKEQLGLWCSVGIATNKFLAKMASEIKKPLGITTLWPNEIESKLWPLPVRSMYGVGKKTAEKLNHMGIHTIGDLAKLDPDRLVKNLGKAGREHHQHANGLDFSPLTPRTSGDMKSIGRSKTLPQDLADLNQAKIILLELTERVGITARKYEKKGNTVQITLKYSDFKIITRQMTIPRTNATLEIYHAGCTLLEENWQAKKPIRLLGISIGGFNPEENPEQMSLFDFAPKPVTGEHNVHNERIDQVMDKIRAKHGMEKIHRGTIQILHAKTGQDKNPDR</sequence>
<evidence type="ECO:0000259" key="8">
    <source>
        <dbReference type="PROSITE" id="PS50173"/>
    </source>
</evidence>
<keyword evidence="6" id="KW-0479">Metal-binding</keyword>
<dbReference type="EMBL" id="JANPWE010000002">
    <property type="protein sequence ID" value="MCR6545192.1"/>
    <property type="molecule type" value="Genomic_DNA"/>
</dbReference>
<dbReference type="InterPro" id="IPR043502">
    <property type="entry name" value="DNA/RNA_pol_sf"/>
</dbReference>
<dbReference type="GO" id="GO:0003887">
    <property type="term" value="F:DNA-directed DNA polymerase activity"/>
    <property type="evidence" value="ECO:0007669"/>
    <property type="project" value="UniProtKB-EC"/>
</dbReference>
<dbReference type="InterPro" id="IPR043128">
    <property type="entry name" value="Rev_trsase/Diguanyl_cyclase"/>
</dbReference>
<keyword evidence="5 6" id="KW-0239">DNA-directed DNA polymerase</keyword>
<keyword evidence="10" id="KW-1185">Reference proteome</keyword>
<feature type="binding site" evidence="6">
    <location>
        <position position="9"/>
    </location>
    <ligand>
        <name>Mg(2+)</name>
        <dbReference type="ChEBI" id="CHEBI:18420"/>
    </ligand>
</feature>
<keyword evidence="3 6" id="KW-0548">Nucleotidyltransferase</keyword>
<keyword evidence="6" id="KW-0460">Magnesium</keyword>
<dbReference type="Gene3D" id="3.40.1170.60">
    <property type="match status" value="1"/>
</dbReference>
<accession>A0ABT1Y2V2</accession>
<feature type="domain" description="UmuC" evidence="8">
    <location>
        <begin position="5"/>
        <end position="187"/>
    </location>
</feature>
<dbReference type="InterPro" id="IPR001126">
    <property type="entry name" value="UmuC"/>
</dbReference>
<proteinExistence type="inferred from homology"/>
<evidence type="ECO:0000256" key="3">
    <source>
        <dbReference type="ARBA" id="ARBA00022695"/>
    </source>
</evidence>
<evidence type="ECO:0000256" key="6">
    <source>
        <dbReference type="HAMAP-Rule" id="MF_01113"/>
    </source>
</evidence>
<dbReference type="CDD" id="cd03586">
    <property type="entry name" value="PolY_Pol_IV_kappa"/>
    <property type="match status" value="1"/>
</dbReference>
<organism evidence="9 10">
    <name type="scientific">Dehalobacterium formicoaceticum</name>
    <dbReference type="NCBI Taxonomy" id="51515"/>
    <lineage>
        <taxon>Bacteria</taxon>
        <taxon>Bacillati</taxon>
        <taxon>Bacillota</taxon>
        <taxon>Clostridia</taxon>
        <taxon>Eubacteriales</taxon>
        <taxon>Peptococcaceae</taxon>
        <taxon>Dehalobacterium</taxon>
    </lineage>
</organism>
<name>A0ABT1Y2V2_9FIRM</name>
<dbReference type="Pfam" id="PF11799">
    <property type="entry name" value="IMS_C"/>
    <property type="match status" value="1"/>
</dbReference>
<evidence type="ECO:0000256" key="1">
    <source>
        <dbReference type="ARBA" id="ARBA00010945"/>
    </source>
</evidence>
<dbReference type="InterPro" id="IPR022880">
    <property type="entry name" value="DNApol_IV"/>
</dbReference>
<keyword evidence="6 9" id="KW-0808">Transferase</keyword>
<evidence type="ECO:0000313" key="10">
    <source>
        <dbReference type="Proteomes" id="UP001524944"/>
    </source>
</evidence>
<comment type="similarity">
    <text evidence="1 6">Belongs to the DNA polymerase type-Y family.</text>
</comment>
<comment type="subcellular location">
    <subcellularLocation>
        <location evidence="6">Cytoplasm</location>
    </subcellularLocation>
</comment>
<dbReference type="PANTHER" id="PTHR11076:SF35">
    <property type="entry name" value="DNA REPAIR PROTEIN HOMOLOG YOBH"/>
    <property type="match status" value="1"/>
</dbReference>
<dbReference type="InterPro" id="IPR017961">
    <property type="entry name" value="DNA_pol_Y-fam_little_finger"/>
</dbReference>
<dbReference type="InterPro" id="IPR036775">
    <property type="entry name" value="DNA_pol_Y-fam_lit_finger_sf"/>
</dbReference>
<keyword evidence="6" id="KW-0963">Cytoplasm</keyword>
<comment type="catalytic activity">
    <reaction evidence="6">
        <text>DNA(n) + a 2'-deoxyribonucleoside 5'-triphosphate = DNA(n+1) + diphosphate</text>
        <dbReference type="Rhea" id="RHEA:22508"/>
        <dbReference type="Rhea" id="RHEA-COMP:17339"/>
        <dbReference type="Rhea" id="RHEA-COMP:17340"/>
        <dbReference type="ChEBI" id="CHEBI:33019"/>
        <dbReference type="ChEBI" id="CHEBI:61560"/>
        <dbReference type="ChEBI" id="CHEBI:173112"/>
        <dbReference type="EC" id="2.7.7.7"/>
    </reaction>
</comment>
<dbReference type="Gene3D" id="3.30.70.270">
    <property type="match status" value="1"/>
</dbReference>
<comment type="caution">
    <text evidence="9">The sequence shown here is derived from an EMBL/GenBank/DDBJ whole genome shotgun (WGS) entry which is preliminary data.</text>
</comment>
<dbReference type="SUPFAM" id="SSF100879">
    <property type="entry name" value="Lesion bypass DNA polymerase (Y-family), little finger domain"/>
    <property type="match status" value="1"/>
</dbReference>
<comment type="cofactor">
    <cofactor evidence="6">
        <name>Mg(2+)</name>
        <dbReference type="ChEBI" id="CHEBI:18420"/>
    </cofactor>
    <text evidence="6">Binds 2 magnesium ions per subunit.</text>
</comment>
<dbReference type="SUPFAM" id="SSF56672">
    <property type="entry name" value="DNA/RNA polymerases"/>
    <property type="match status" value="1"/>
</dbReference>
<feature type="active site" evidence="6">
    <location>
        <position position="106"/>
    </location>
</feature>
<keyword evidence="2 6" id="KW-0515">Mutator protein</keyword>
<dbReference type="NCBIfam" id="NF002677">
    <property type="entry name" value="PRK02406.1"/>
    <property type="match status" value="1"/>
</dbReference>
<evidence type="ECO:0000256" key="2">
    <source>
        <dbReference type="ARBA" id="ARBA00022457"/>
    </source>
</evidence>
<dbReference type="PANTHER" id="PTHR11076">
    <property type="entry name" value="DNA REPAIR POLYMERASE UMUC / TRANSFERASE FAMILY MEMBER"/>
    <property type="match status" value="1"/>
</dbReference>
<evidence type="ECO:0000256" key="4">
    <source>
        <dbReference type="ARBA" id="ARBA00022763"/>
    </source>
</evidence>
<dbReference type="NCBIfam" id="NF002848">
    <property type="entry name" value="PRK03103.1"/>
    <property type="match status" value="1"/>
</dbReference>
<dbReference type="HAMAP" id="MF_01113">
    <property type="entry name" value="DNApol_IV"/>
    <property type="match status" value="1"/>
</dbReference>
<feature type="region of interest" description="Disordered" evidence="7">
    <location>
        <begin position="219"/>
        <end position="249"/>
    </location>
</feature>
<keyword evidence="6" id="KW-0238">DNA-binding</keyword>
<protein>
    <recommendedName>
        <fullName evidence="6">DNA polymerase IV</fullName>
        <shortName evidence="6">Pol IV</shortName>
        <ecNumber evidence="6">2.7.7.7</ecNumber>
    </recommendedName>
</protein>
<dbReference type="Gene3D" id="1.10.150.20">
    <property type="entry name" value="5' to 3' exonuclease, C-terminal subdomain"/>
    <property type="match status" value="1"/>
</dbReference>
<dbReference type="Proteomes" id="UP001524944">
    <property type="component" value="Unassembled WGS sequence"/>
</dbReference>
<gene>
    <name evidence="6 9" type="primary">dinB</name>
    <name evidence="9" type="ORF">NVS47_06635</name>
</gene>
<dbReference type="EC" id="2.7.7.7" evidence="6"/>
<evidence type="ECO:0000256" key="5">
    <source>
        <dbReference type="ARBA" id="ARBA00022932"/>
    </source>
</evidence>
<feature type="site" description="Substrate discrimination" evidence="6">
    <location>
        <position position="14"/>
    </location>
</feature>
<keyword evidence="4 6" id="KW-0227">DNA damage</keyword>
<dbReference type="InterPro" id="IPR050116">
    <property type="entry name" value="DNA_polymerase-Y"/>
</dbReference>
<dbReference type="Pfam" id="PF00817">
    <property type="entry name" value="IMS"/>
    <property type="match status" value="1"/>
</dbReference>
<dbReference type="Pfam" id="PF11798">
    <property type="entry name" value="IMS_HHH"/>
    <property type="match status" value="1"/>
</dbReference>
<comment type="function">
    <text evidence="6">Poorly processive, error-prone DNA polymerase involved in untargeted mutagenesis. Copies undamaged DNA at stalled replication forks, which arise in vivo from mismatched or misaligned primer ends. These misaligned primers can be extended by PolIV. Exhibits no 3'-5' exonuclease (proofreading) activity. May be involved in translesional synthesis, in conjunction with the beta clamp from PolIII.</text>
</comment>
<dbReference type="InterPro" id="IPR024728">
    <property type="entry name" value="PolY_HhH_motif"/>
</dbReference>
<comment type="subunit">
    <text evidence="6">Monomer.</text>
</comment>
<dbReference type="RefSeq" id="WP_257912808.1">
    <property type="nucleotide sequence ID" value="NZ_JANPWE010000002.1"/>
</dbReference>
<keyword evidence="6" id="KW-0234">DNA repair</keyword>
<dbReference type="Gene3D" id="3.30.1490.100">
    <property type="entry name" value="DNA polymerase, Y-family, little finger domain"/>
    <property type="match status" value="1"/>
</dbReference>